<comment type="caution">
    <text evidence="1">The sequence shown here is derived from an EMBL/GenBank/DDBJ whole genome shotgun (WGS) entry which is preliminary data.</text>
</comment>
<protein>
    <submittedName>
        <fullName evidence="1">Uncharacterized protein</fullName>
    </submittedName>
</protein>
<reference evidence="1 2" key="1">
    <citation type="submission" date="2021-02" db="EMBL/GenBank/DDBJ databases">
        <authorList>
            <person name="Han P."/>
        </authorList>
    </citation>
    <scope>NUCLEOTIDE SEQUENCE [LARGE SCALE GENOMIC DNA]</scope>
    <source>
        <strain evidence="1">Candidatus Nitrospira sp. ZN2</strain>
    </source>
</reference>
<keyword evidence="2" id="KW-1185">Reference proteome</keyword>
<organism evidence="1 2">
    <name type="scientific">Nitrospira defluvii</name>
    <dbReference type="NCBI Taxonomy" id="330214"/>
    <lineage>
        <taxon>Bacteria</taxon>
        <taxon>Pseudomonadati</taxon>
        <taxon>Nitrospirota</taxon>
        <taxon>Nitrospiria</taxon>
        <taxon>Nitrospirales</taxon>
        <taxon>Nitrospiraceae</taxon>
        <taxon>Nitrospira</taxon>
    </lineage>
</organism>
<proteinExistence type="predicted"/>
<evidence type="ECO:0000313" key="1">
    <source>
        <dbReference type="EMBL" id="CAE6753283.1"/>
    </source>
</evidence>
<dbReference type="Proteomes" id="UP000675880">
    <property type="component" value="Unassembled WGS sequence"/>
</dbReference>
<dbReference type="RefSeq" id="WP_213042462.1">
    <property type="nucleotide sequence ID" value="NZ_CAJNBJ010000016.1"/>
</dbReference>
<sequence length="69" mass="8294">MKPLIYRNWRGKSFVIDDTFVEDIKARLIAEGEDPSDWDYFTPEYLMKVLPTMEAHERCIQLEEAWSRL</sequence>
<dbReference type="EMBL" id="CAJNBJ010000016">
    <property type="protein sequence ID" value="CAE6753283.1"/>
    <property type="molecule type" value="Genomic_DNA"/>
</dbReference>
<name>A0ABM8RHE2_9BACT</name>
<accession>A0ABM8RHE2</accession>
<gene>
    <name evidence="1" type="ORF">NSPZN2_30279</name>
</gene>
<evidence type="ECO:0000313" key="2">
    <source>
        <dbReference type="Proteomes" id="UP000675880"/>
    </source>
</evidence>